<dbReference type="EMBL" id="JADQDP010000007">
    <property type="protein sequence ID" value="MBF9144242.1"/>
    <property type="molecule type" value="Genomic_DNA"/>
</dbReference>
<proteinExistence type="predicted"/>
<sequence>MSDPTPEDLYEALRKRLADYGQEPPAGLWAGIRQQLPPPVAVPRRRRWRASLALLSLLFVVAALATWQWQRAGRPAAQTTVAARRGPATEPALNGLHHQSDNSVATMPGGQTSSEVSSSNSAGSALGSLPNNSSAGEHGAAPATGPKPGEMASAASASAAPSGANPAARSIAPTTALALETSRHTSRRQRALAGAEVASTATAARPRLLSRSARAASLGHESATTEQPGGGAARGTVATARTSQPAAAGHPQTDFASVTSATLKPTETGRAASSVSGEGDARLASGAAGTVPAPGTSEAATAAAESHSNQTARWDWLNARLISLQLPAGAAPAAPMPTPVAVPALPPMVPTVVSRWAVQLVAGPGLTYRHLGTVAPSYTTNTATVATSVTSSPFTNANPGRNLTTTSTSAASLERPALGYGAQLSVRRTLTPHWTLSGGLGYAEYATQLAIRQVNAAQITRANYDFAFIDSLSRTSGTTIRQRDTYRFLTVPLRVGYAWTAGPRWQVGLLGGFDAAIYLGGTSTEGSPCACQPKTWSASGSPYRSLSLAANLGAEVRYRLAGPWQLLAQPTASYLLTPLAKPVSGYSIRHLFGATALLGVSYDLP</sequence>
<dbReference type="Pfam" id="PF13568">
    <property type="entry name" value="OMP_b-brl_2"/>
    <property type="match status" value="1"/>
</dbReference>
<feature type="transmembrane region" description="Helical" evidence="2">
    <location>
        <begin position="52"/>
        <end position="69"/>
    </location>
</feature>
<feature type="compositionally biased region" description="Low complexity" evidence="1">
    <location>
        <begin position="152"/>
        <end position="170"/>
    </location>
</feature>
<feature type="compositionally biased region" description="Low complexity" evidence="1">
    <location>
        <begin position="296"/>
        <end position="306"/>
    </location>
</feature>
<dbReference type="Proteomes" id="UP000645610">
    <property type="component" value="Unassembled WGS sequence"/>
</dbReference>
<gene>
    <name evidence="4" type="ORF">I2I01_21550</name>
</gene>
<organism evidence="4 5">
    <name type="scientific">Hymenobacter properus</name>
    <dbReference type="NCBI Taxonomy" id="2791026"/>
    <lineage>
        <taxon>Bacteria</taxon>
        <taxon>Pseudomonadati</taxon>
        <taxon>Bacteroidota</taxon>
        <taxon>Cytophagia</taxon>
        <taxon>Cytophagales</taxon>
        <taxon>Hymenobacteraceae</taxon>
        <taxon>Hymenobacter</taxon>
    </lineage>
</organism>
<feature type="compositionally biased region" description="Polar residues" evidence="1">
    <location>
        <begin position="101"/>
        <end position="112"/>
    </location>
</feature>
<feature type="compositionally biased region" description="Low complexity" evidence="1">
    <location>
        <begin position="191"/>
        <end position="218"/>
    </location>
</feature>
<keyword evidence="2" id="KW-0472">Membrane</keyword>
<dbReference type="RefSeq" id="WP_196288596.1">
    <property type="nucleotide sequence ID" value="NZ_JADQDP010000007.1"/>
</dbReference>
<dbReference type="InterPro" id="IPR025665">
    <property type="entry name" value="Beta-barrel_OMP_2"/>
</dbReference>
<keyword evidence="2" id="KW-1133">Transmembrane helix</keyword>
<feature type="region of interest" description="Disordered" evidence="1">
    <location>
        <begin position="78"/>
        <end position="307"/>
    </location>
</feature>
<feature type="compositionally biased region" description="Low complexity" evidence="1">
    <location>
        <begin position="113"/>
        <end position="129"/>
    </location>
</feature>
<keyword evidence="2" id="KW-0812">Transmembrane</keyword>
<evidence type="ECO:0000313" key="5">
    <source>
        <dbReference type="Proteomes" id="UP000645610"/>
    </source>
</evidence>
<evidence type="ECO:0000256" key="2">
    <source>
        <dbReference type="SAM" id="Phobius"/>
    </source>
</evidence>
<feature type="domain" description="Outer membrane protein beta-barrel" evidence="3">
    <location>
        <begin position="409"/>
        <end position="560"/>
    </location>
</feature>
<protein>
    <submittedName>
        <fullName evidence="4">Outer membrane beta-barrel protein</fullName>
    </submittedName>
</protein>
<comment type="caution">
    <text evidence="4">The sequence shown here is derived from an EMBL/GenBank/DDBJ whole genome shotgun (WGS) entry which is preliminary data.</text>
</comment>
<dbReference type="AlphaFoldDB" id="A0A931BL05"/>
<feature type="compositionally biased region" description="Polar residues" evidence="1">
    <location>
        <begin position="254"/>
        <end position="276"/>
    </location>
</feature>
<evidence type="ECO:0000259" key="3">
    <source>
        <dbReference type="Pfam" id="PF13568"/>
    </source>
</evidence>
<name>A0A931BL05_9BACT</name>
<evidence type="ECO:0000256" key="1">
    <source>
        <dbReference type="SAM" id="MobiDB-lite"/>
    </source>
</evidence>
<keyword evidence="5" id="KW-1185">Reference proteome</keyword>
<reference evidence="4 5" key="1">
    <citation type="submission" date="2020-11" db="EMBL/GenBank/DDBJ databases">
        <authorList>
            <person name="Kim M.K."/>
        </authorList>
    </citation>
    <scope>NUCLEOTIDE SEQUENCE [LARGE SCALE GENOMIC DNA]</scope>
    <source>
        <strain evidence="4 5">BT439</strain>
    </source>
</reference>
<evidence type="ECO:0000313" key="4">
    <source>
        <dbReference type="EMBL" id="MBF9144242.1"/>
    </source>
</evidence>
<accession>A0A931BL05</accession>